<feature type="compositionally biased region" description="Basic and acidic residues" evidence="1">
    <location>
        <begin position="50"/>
        <end position="60"/>
    </location>
</feature>
<dbReference type="Proteomes" id="UP001180531">
    <property type="component" value="Unassembled WGS sequence"/>
</dbReference>
<dbReference type="EMBL" id="JAVRFI010000002">
    <property type="protein sequence ID" value="MDT0448108.1"/>
    <property type="molecule type" value="Genomic_DNA"/>
</dbReference>
<gene>
    <name evidence="3" type="ORF">RM609_03195</name>
</gene>
<keyword evidence="4" id="KW-1185">Reference proteome</keyword>
<evidence type="ECO:0000256" key="1">
    <source>
        <dbReference type="SAM" id="MobiDB-lite"/>
    </source>
</evidence>
<keyword evidence="2" id="KW-0732">Signal</keyword>
<name>A0ABU2SGR2_9ACTN</name>
<evidence type="ECO:0000313" key="3">
    <source>
        <dbReference type="EMBL" id="MDT0448108.1"/>
    </source>
</evidence>
<evidence type="ECO:0000256" key="2">
    <source>
        <dbReference type="SAM" id="SignalP"/>
    </source>
</evidence>
<feature type="compositionally biased region" description="Polar residues" evidence="1">
    <location>
        <begin position="35"/>
        <end position="49"/>
    </location>
</feature>
<proteinExistence type="predicted"/>
<sequence length="105" mass="11784">MKSRTFRLAPAVAAATAVLLLAGTAGAAVAAPSDESPSATGSATSQQQVDPEKEHWDKHSPYYSDEQSCRTAGKDGVDHGKWHEYQCKKVYNEEKYRYYWWLYTH</sequence>
<feature type="signal peptide" evidence="2">
    <location>
        <begin position="1"/>
        <end position="30"/>
    </location>
</feature>
<feature type="region of interest" description="Disordered" evidence="1">
    <location>
        <begin position="30"/>
        <end position="78"/>
    </location>
</feature>
<reference evidence="3" key="1">
    <citation type="submission" date="2024-05" db="EMBL/GenBank/DDBJ databases">
        <title>30 novel species of actinomycetes from the DSMZ collection.</title>
        <authorList>
            <person name="Nouioui I."/>
        </authorList>
    </citation>
    <scope>NUCLEOTIDE SEQUENCE</scope>
    <source>
        <strain evidence="3">DSM 40473</strain>
    </source>
</reference>
<evidence type="ECO:0000313" key="4">
    <source>
        <dbReference type="Proteomes" id="UP001180531"/>
    </source>
</evidence>
<dbReference type="RefSeq" id="WP_311607728.1">
    <property type="nucleotide sequence ID" value="NZ_JAVRFI010000002.1"/>
</dbReference>
<accession>A0ABU2SGR2</accession>
<evidence type="ECO:0008006" key="5">
    <source>
        <dbReference type="Google" id="ProtNLM"/>
    </source>
</evidence>
<feature type="chain" id="PRO_5045410657" description="Secreted protein" evidence="2">
    <location>
        <begin position="31"/>
        <end position="105"/>
    </location>
</feature>
<comment type="caution">
    <text evidence="3">The sequence shown here is derived from an EMBL/GenBank/DDBJ whole genome shotgun (WGS) entry which is preliminary data.</text>
</comment>
<organism evidence="3 4">
    <name type="scientific">Streptomyces hesseae</name>
    <dbReference type="NCBI Taxonomy" id="3075519"/>
    <lineage>
        <taxon>Bacteria</taxon>
        <taxon>Bacillati</taxon>
        <taxon>Actinomycetota</taxon>
        <taxon>Actinomycetes</taxon>
        <taxon>Kitasatosporales</taxon>
        <taxon>Streptomycetaceae</taxon>
        <taxon>Streptomyces</taxon>
    </lineage>
</organism>
<protein>
    <recommendedName>
        <fullName evidence="5">Secreted protein</fullName>
    </recommendedName>
</protein>